<sequence length="187" mass="20859">MKLRLGILLLFGILSVAFIPAQNEINYKHKALIKTLQKAGVKNLAAIEEIALPDSVNTANLIQGKYFLINENNANEYRYIYVGRVNSCRADGCSITTSLPADGNSEYFDYYILFDAKKTVQAVKVFNYQATHGQEITAKGWLKQFIGHNGSEPLQVDKNIDTISGATISVYAITFDVEMKTEILKEI</sequence>
<dbReference type="Proteomes" id="UP001145087">
    <property type="component" value="Unassembled WGS sequence"/>
</dbReference>
<dbReference type="RefSeq" id="WP_343334710.1">
    <property type="nucleotide sequence ID" value="NZ_JAPOHD010000055.1"/>
</dbReference>
<evidence type="ECO:0000313" key="3">
    <source>
        <dbReference type="Proteomes" id="UP001145087"/>
    </source>
</evidence>
<reference evidence="2" key="1">
    <citation type="submission" date="2022-11" db="EMBL/GenBank/DDBJ databases">
        <title>Marilongibacter aestuarii gen. nov., sp. nov., isolated from tidal flat sediment.</title>
        <authorList>
            <person name="Jiayan W."/>
        </authorList>
    </citation>
    <scope>NUCLEOTIDE SEQUENCE</scope>
    <source>
        <strain evidence="2">Z1-6</strain>
    </source>
</reference>
<dbReference type="InterPro" id="IPR007329">
    <property type="entry name" value="FMN-bd"/>
</dbReference>
<protein>
    <submittedName>
        <fullName evidence="2">FMN-binding protein</fullName>
    </submittedName>
</protein>
<evidence type="ECO:0000259" key="1">
    <source>
        <dbReference type="Pfam" id="PF04205"/>
    </source>
</evidence>
<organism evidence="2 3">
    <name type="scientific">Draconibacterium aestuarii</name>
    <dbReference type="NCBI Taxonomy" id="2998507"/>
    <lineage>
        <taxon>Bacteria</taxon>
        <taxon>Pseudomonadati</taxon>
        <taxon>Bacteroidota</taxon>
        <taxon>Bacteroidia</taxon>
        <taxon>Marinilabiliales</taxon>
        <taxon>Prolixibacteraceae</taxon>
        <taxon>Draconibacterium</taxon>
    </lineage>
</organism>
<dbReference type="GO" id="GO:0010181">
    <property type="term" value="F:FMN binding"/>
    <property type="evidence" value="ECO:0007669"/>
    <property type="project" value="InterPro"/>
</dbReference>
<proteinExistence type="predicted"/>
<dbReference type="AlphaFoldDB" id="A0A9X3J693"/>
<dbReference type="EMBL" id="JAPOHD010000055">
    <property type="protein sequence ID" value="MCY1722384.1"/>
    <property type="molecule type" value="Genomic_DNA"/>
</dbReference>
<keyword evidence="3" id="KW-1185">Reference proteome</keyword>
<gene>
    <name evidence="2" type="ORF">OU798_18690</name>
</gene>
<evidence type="ECO:0000313" key="2">
    <source>
        <dbReference type="EMBL" id="MCY1722384.1"/>
    </source>
</evidence>
<name>A0A9X3J693_9BACT</name>
<dbReference type="GO" id="GO:0016020">
    <property type="term" value="C:membrane"/>
    <property type="evidence" value="ECO:0007669"/>
    <property type="project" value="InterPro"/>
</dbReference>
<comment type="caution">
    <text evidence="2">The sequence shown here is derived from an EMBL/GenBank/DDBJ whole genome shotgun (WGS) entry which is preliminary data.</text>
</comment>
<feature type="domain" description="FMN-binding" evidence="1">
    <location>
        <begin position="110"/>
        <end position="174"/>
    </location>
</feature>
<accession>A0A9X3J693</accession>
<dbReference type="Pfam" id="PF04205">
    <property type="entry name" value="FMN_bind"/>
    <property type="match status" value="1"/>
</dbReference>